<dbReference type="AlphaFoldDB" id="E4RW93"/>
<keyword evidence="1" id="KW-0732">Signal</keyword>
<accession>E4RW93</accession>
<keyword evidence="3" id="KW-1185">Reference proteome</keyword>
<evidence type="ECO:0000256" key="1">
    <source>
        <dbReference type="SAM" id="SignalP"/>
    </source>
</evidence>
<reference evidence="2 3" key="2">
    <citation type="journal article" date="2011" name="Stand. Genomic Sci.">
        <title>Complete genome sequence of Leadbetterella byssophila type strain (4M15).</title>
        <authorList>
            <person name="Abt B."/>
            <person name="Teshima H."/>
            <person name="Lucas S."/>
            <person name="Lapidus A."/>
            <person name="Del Rio T.G."/>
            <person name="Nolan M."/>
            <person name="Tice H."/>
            <person name="Cheng J.F."/>
            <person name="Pitluck S."/>
            <person name="Liolios K."/>
            <person name="Pagani I."/>
            <person name="Ivanova N."/>
            <person name="Mavromatis K."/>
            <person name="Pati A."/>
            <person name="Tapia R."/>
            <person name="Han C."/>
            <person name="Goodwin L."/>
            <person name="Chen A."/>
            <person name="Palaniappan K."/>
            <person name="Land M."/>
            <person name="Hauser L."/>
            <person name="Chang Y.J."/>
            <person name="Jeffries C.D."/>
            <person name="Rohde M."/>
            <person name="Goker M."/>
            <person name="Tindall B.J."/>
            <person name="Detter J.C."/>
            <person name="Woyke T."/>
            <person name="Bristow J."/>
            <person name="Eisen J.A."/>
            <person name="Markowitz V."/>
            <person name="Hugenholtz P."/>
            <person name="Klenk H.P."/>
            <person name="Kyrpides N.C."/>
        </authorList>
    </citation>
    <scope>NUCLEOTIDE SEQUENCE [LARGE SCALE GENOMIC DNA]</scope>
    <source>
        <strain evidence="3">DSM 17132 / JCM 16389 / KACC 11308 / NBRC 106382 / 4M15</strain>
    </source>
</reference>
<dbReference type="Proteomes" id="UP000007435">
    <property type="component" value="Chromosome"/>
</dbReference>
<dbReference type="STRING" id="649349.Lbys_1414"/>
<organism evidence="2 3">
    <name type="scientific">Leadbetterella byssophila (strain DSM 17132 / JCM 16389 / KACC 11308 / NBRC 106382 / 4M15)</name>
    <dbReference type="NCBI Taxonomy" id="649349"/>
    <lineage>
        <taxon>Bacteria</taxon>
        <taxon>Pseudomonadati</taxon>
        <taxon>Bacteroidota</taxon>
        <taxon>Cytophagia</taxon>
        <taxon>Cytophagales</taxon>
        <taxon>Leadbetterellaceae</taxon>
        <taxon>Leadbetterella</taxon>
    </lineage>
</organism>
<protein>
    <recommendedName>
        <fullName evidence="4">Outer membrane protein beta-barrel domain-containing protein</fullName>
    </recommendedName>
</protein>
<dbReference type="HOGENOM" id="CLU_133768_0_0_10"/>
<evidence type="ECO:0000313" key="3">
    <source>
        <dbReference type="Proteomes" id="UP000007435"/>
    </source>
</evidence>
<dbReference type="EMBL" id="CP002305">
    <property type="protein sequence ID" value="ADQ17128.1"/>
    <property type="molecule type" value="Genomic_DNA"/>
</dbReference>
<evidence type="ECO:0000313" key="2">
    <source>
        <dbReference type="EMBL" id="ADQ17128.1"/>
    </source>
</evidence>
<feature type="chain" id="PRO_5003188204" description="Outer membrane protein beta-barrel domain-containing protein" evidence="1">
    <location>
        <begin position="20"/>
        <end position="155"/>
    </location>
</feature>
<feature type="signal peptide" evidence="1">
    <location>
        <begin position="1"/>
        <end position="19"/>
    </location>
</feature>
<proteinExistence type="predicted"/>
<dbReference type="eggNOG" id="ENOG5030RNP">
    <property type="taxonomic scope" value="Bacteria"/>
</dbReference>
<dbReference type="OrthoDB" id="978645at2"/>
<name>E4RW93_LEAB4</name>
<reference key="1">
    <citation type="submission" date="2010-11" db="EMBL/GenBank/DDBJ databases">
        <title>The complete genome of Leadbetterella byssophila DSM 17132.</title>
        <authorList>
            <consortium name="US DOE Joint Genome Institute (JGI-PGF)"/>
            <person name="Lucas S."/>
            <person name="Copeland A."/>
            <person name="Lapidus A."/>
            <person name="Glavina del Rio T."/>
            <person name="Dalin E."/>
            <person name="Tice H."/>
            <person name="Bruce D."/>
            <person name="Goodwin L."/>
            <person name="Pitluck S."/>
            <person name="Kyrpides N."/>
            <person name="Mavromatis K."/>
            <person name="Ivanova N."/>
            <person name="Teshima H."/>
            <person name="Brettin T."/>
            <person name="Detter J.C."/>
            <person name="Han C."/>
            <person name="Tapia R."/>
            <person name="Land M."/>
            <person name="Hauser L."/>
            <person name="Markowitz V."/>
            <person name="Cheng J.-F."/>
            <person name="Hugenholtz P."/>
            <person name="Woyke T."/>
            <person name="Wu D."/>
            <person name="Tindall B."/>
            <person name="Pomrenke H.G."/>
            <person name="Brambilla E."/>
            <person name="Klenk H.-P."/>
            <person name="Eisen J.A."/>
        </authorList>
    </citation>
    <scope>NUCLEOTIDE SEQUENCE [LARGE SCALE GENOMIC DNA]</scope>
    <source>
        <strain>DSM 17132</strain>
    </source>
</reference>
<dbReference type="RefSeq" id="WP_013408177.1">
    <property type="nucleotide sequence ID" value="NC_014655.1"/>
</dbReference>
<gene>
    <name evidence="2" type="ordered locus">Lbys_1414</name>
</gene>
<evidence type="ECO:0008006" key="4">
    <source>
        <dbReference type="Google" id="ProtNLM"/>
    </source>
</evidence>
<sequence length="155" mass="17465">MKKVKLAILFLLFGASAFAQTPYKTALGLGIDVGDGSSFFGPQIKHVFGKNAAIQGQVMFSDYNFMYIGADYQYVKNFPDTRGFAWYVGVGPQLGFNTNHGDYTEFALRPQAGLEFKLPEVPLGLHFDWKPWWRLNHGSHFTPGRFSIGIKFIMK</sequence>
<dbReference type="KEGG" id="lby:Lbys_1414"/>